<dbReference type="InterPro" id="IPR016181">
    <property type="entry name" value="Acyl_CoA_acyltransferase"/>
</dbReference>
<feature type="domain" description="N-acetyltransferase" evidence="1">
    <location>
        <begin position="18"/>
        <end position="216"/>
    </location>
</feature>
<evidence type="ECO:0000259" key="1">
    <source>
        <dbReference type="PROSITE" id="PS51186"/>
    </source>
</evidence>
<dbReference type="RefSeq" id="XP_066799480.1">
    <property type="nucleotide sequence ID" value="XM_066949788.1"/>
</dbReference>
<organism evidence="2 3">
    <name type="scientific">Kwoniella newhampshirensis</name>
    <dbReference type="NCBI Taxonomy" id="1651941"/>
    <lineage>
        <taxon>Eukaryota</taxon>
        <taxon>Fungi</taxon>
        <taxon>Dikarya</taxon>
        <taxon>Basidiomycota</taxon>
        <taxon>Agaricomycotina</taxon>
        <taxon>Tremellomycetes</taxon>
        <taxon>Tremellales</taxon>
        <taxon>Cryptococcaceae</taxon>
        <taxon>Kwoniella</taxon>
    </lineage>
</organism>
<accession>A0AAW0YSM7</accession>
<dbReference type="InterPro" id="IPR000182">
    <property type="entry name" value="GNAT_dom"/>
</dbReference>
<dbReference type="Proteomes" id="UP001388673">
    <property type="component" value="Unassembled WGS sequence"/>
</dbReference>
<dbReference type="PROSITE" id="PS51186">
    <property type="entry name" value="GNAT"/>
    <property type="match status" value="1"/>
</dbReference>
<dbReference type="KEGG" id="kne:92183966"/>
<gene>
    <name evidence="2" type="ORF">IAR55_006708</name>
</gene>
<dbReference type="AlphaFoldDB" id="A0AAW0YSM7"/>
<dbReference type="SUPFAM" id="SSF55729">
    <property type="entry name" value="Acyl-CoA N-acyltransferases (Nat)"/>
    <property type="match status" value="1"/>
</dbReference>
<dbReference type="InterPro" id="IPR051531">
    <property type="entry name" value="N-acetyltransferase"/>
</dbReference>
<sequence length="231" mass="25438">MQWDQDLDEPYIPVRDGVRLTPFHAGDTDALYAVRSDPAVLAASEIDASQYTLVKAREYLDRMIKSRARVIDLMRRGEQNDQSPFDVIRSYPSGELLGCIQLHLVEENNGTGSSDQSGVMESNRSRREYEVGFSVSSAARGTGLAQAALSALIEVMIVKVLKGAAVIADVKDDNMASRRTLEKCGLRMVKAFNPEDNPPPFENYRGSILLYRRDLAISSADVATPAPRSGQ</sequence>
<protein>
    <recommendedName>
        <fullName evidence="1">N-acetyltransferase domain-containing protein</fullName>
    </recommendedName>
</protein>
<name>A0AAW0YSM7_9TREE</name>
<dbReference type="EMBL" id="JBCAWK010000014">
    <property type="protein sequence ID" value="KAK8843916.1"/>
    <property type="molecule type" value="Genomic_DNA"/>
</dbReference>
<evidence type="ECO:0000313" key="3">
    <source>
        <dbReference type="Proteomes" id="UP001388673"/>
    </source>
</evidence>
<dbReference type="GO" id="GO:0016747">
    <property type="term" value="F:acyltransferase activity, transferring groups other than amino-acyl groups"/>
    <property type="evidence" value="ECO:0007669"/>
    <property type="project" value="InterPro"/>
</dbReference>
<reference evidence="2 3" key="1">
    <citation type="journal article" date="2024" name="bioRxiv">
        <title>Comparative genomics of Cryptococcus and Kwoniella reveals pathogenesis evolution and contrasting karyotype dynamics via intercentromeric recombination or chromosome fusion.</title>
        <authorList>
            <person name="Coelho M.A."/>
            <person name="David-Palma M."/>
            <person name="Shea T."/>
            <person name="Bowers K."/>
            <person name="McGinley-Smith S."/>
            <person name="Mohammad A.W."/>
            <person name="Gnirke A."/>
            <person name="Yurkov A.M."/>
            <person name="Nowrousian M."/>
            <person name="Sun S."/>
            <person name="Cuomo C.A."/>
            <person name="Heitman J."/>
        </authorList>
    </citation>
    <scope>NUCLEOTIDE SEQUENCE [LARGE SCALE GENOMIC DNA]</scope>
    <source>
        <strain evidence="2 3">CBS 13917</strain>
    </source>
</reference>
<keyword evidence="3" id="KW-1185">Reference proteome</keyword>
<proteinExistence type="predicted"/>
<dbReference type="PANTHER" id="PTHR43792:SF16">
    <property type="entry name" value="N-ACETYLTRANSFERASE DOMAIN-CONTAINING PROTEIN"/>
    <property type="match status" value="1"/>
</dbReference>
<comment type="caution">
    <text evidence="2">The sequence shown here is derived from an EMBL/GenBank/DDBJ whole genome shotgun (WGS) entry which is preliminary data.</text>
</comment>
<dbReference type="GeneID" id="92183966"/>
<dbReference type="Pfam" id="PF13302">
    <property type="entry name" value="Acetyltransf_3"/>
    <property type="match status" value="1"/>
</dbReference>
<dbReference type="Gene3D" id="3.40.630.30">
    <property type="match status" value="1"/>
</dbReference>
<evidence type="ECO:0000313" key="2">
    <source>
        <dbReference type="EMBL" id="KAK8843916.1"/>
    </source>
</evidence>
<dbReference type="PANTHER" id="PTHR43792">
    <property type="entry name" value="GNAT FAMILY, PUTATIVE (AFU_ORTHOLOGUE AFUA_3G00765)-RELATED-RELATED"/>
    <property type="match status" value="1"/>
</dbReference>